<evidence type="ECO:0000313" key="3">
    <source>
        <dbReference type="Proteomes" id="UP000434172"/>
    </source>
</evidence>
<evidence type="ECO:0000313" key="2">
    <source>
        <dbReference type="EMBL" id="KAF0316385.1"/>
    </source>
</evidence>
<comment type="caution">
    <text evidence="2">The sequence shown here is derived from an EMBL/GenBank/DDBJ whole genome shotgun (WGS) entry which is preliminary data.</text>
</comment>
<sequence>MQWTPLTEPDAHQLVRPYYFGGDDAAAGPPKKCRSRNQRTARTRTRARARASALTDDSIRIPFAAIAQSVSNAVDKAMSERDRKPVLR</sequence>
<name>A0A8H3VYS3_9PEZI</name>
<organism evidence="2 3">
    <name type="scientific">Colletotrichum asianum</name>
    <dbReference type="NCBI Taxonomy" id="702518"/>
    <lineage>
        <taxon>Eukaryota</taxon>
        <taxon>Fungi</taxon>
        <taxon>Dikarya</taxon>
        <taxon>Ascomycota</taxon>
        <taxon>Pezizomycotina</taxon>
        <taxon>Sordariomycetes</taxon>
        <taxon>Hypocreomycetidae</taxon>
        <taxon>Glomerellales</taxon>
        <taxon>Glomerellaceae</taxon>
        <taxon>Colletotrichum</taxon>
        <taxon>Colletotrichum gloeosporioides species complex</taxon>
    </lineage>
</organism>
<reference evidence="2 3" key="1">
    <citation type="submission" date="2019-12" db="EMBL/GenBank/DDBJ databases">
        <title>A genome sequence resource for the geographically widespread anthracnose pathogen Colletotrichum asianum.</title>
        <authorList>
            <person name="Meng Y."/>
        </authorList>
    </citation>
    <scope>NUCLEOTIDE SEQUENCE [LARGE SCALE GENOMIC DNA]</scope>
    <source>
        <strain evidence="2 3">ICMP 18580</strain>
    </source>
</reference>
<accession>A0A8H3VYS3</accession>
<gene>
    <name evidence="2" type="ORF">GQ607_016376</name>
</gene>
<protein>
    <submittedName>
        <fullName evidence="2">Uncharacterized protein</fullName>
    </submittedName>
</protein>
<feature type="compositionally biased region" description="Basic residues" evidence="1">
    <location>
        <begin position="31"/>
        <end position="49"/>
    </location>
</feature>
<dbReference type="AlphaFoldDB" id="A0A8H3VYS3"/>
<evidence type="ECO:0000256" key="1">
    <source>
        <dbReference type="SAM" id="MobiDB-lite"/>
    </source>
</evidence>
<dbReference type="Proteomes" id="UP000434172">
    <property type="component" value="Unassembled WGS sequence"/>
</dbReference>
<proteinExistence type="predicted"/>
<feature type="region of interest" description="Disordered" evidence="1">
    <location>
        <begin position="22"/>
        <end position="53"/>
    </location>
</feature>
<keyword evidence="3" id="KW-1185">Reference proteome</keyword>
<dbReference type="EMBL" id="WOWK01000161">
    <property type="protein sequence ID" value="KAF0316385.1"/>
    <property type="molecule type" value="Genomic_DNA"/>
</dbReference>